<feature type="region of interest" description="Disordered" evidence="1">
    <location>
        <begin position="53"/>
        <end position="72"/>
    </location>
</feature>
<dbReference type="EMBL" id="AMZH03000899">
    <property type="protein sequence ID" value="RRT81495.1"/>
    <property type="molecule type" value="Genomic_DNA"/>
</dbReference>
<proteinExistence type="predicted"/>
<feature type="compositionally biased region" description="Basic and acidic residues" evidence="1">
    <location>
        <begin position="61"/>
        <end position="72"/>
    </location>
</feature>
<evidence type="ECO:0000256" key="1">
    <source>
        <dbReference type="SAM" id="MobiDB-lite"/>
    </source>
</evidence>
<evidence type="ECO:0000313" key="3">
    <source>
        <dbReference type="Proteomes" id="UP000287651"/>
    </source>
</evidence>
<feature type="region of interest" description="Disordered" evidence="1">
    <location>
        <begin position="83"/>
        <end position="103"/>
    </location>
</feature>
<comment type="caution">
    <text evidence="2">The sequence shown here is derived from an EMBL/GenBank/DDBJ whole genome shotgun (WGS) entry which is preliminary data.</text>
</comment>
<evidence type="ECO:0008006" key="4">
    <source>
        <dbReference type="Google" id="ProtNLM"/>
    </source>
</evidence>
<dbReference type="AlphaFoldDB" id="A0A427AZ95"/>
<protein>
    <recommendedName>
        <fullName evidence="4">DUF834 domain-containing protein</fullName>
    </recommendedName>
</protein>
<reference evidence="2 3" key="1">
    <citation type="journal article" date="2014" name="Agronomy (Basel)">
        <title>A Draft Genome Sequence for Ensete ventricosum, the Drought-Tolerant Tree Against Hunger.</title>
        <authorList>
            <person name="Harrison J."/>
            <person name="Moore K.A."/>
            <person name="Paszkiewicz K."/>
            <person name="Jones T."/>
            <person name="Grant M."/>
            <person name="Ambacheew D."/>
            <person name="Muzemil S."/>
            <person name="Studholme D.J."/>
        </authorList>
    </citation>
    <scope>NUCLEOTIDE SEQUENCE [LARGE SCALE GENOMIC DNA]</scope>
</reference>
<gene>
    <name evidence="2" type="ORF">B296_00003309</name>
</gene>
<accession>A0A427AZ95</accession>
<evidence type="ECO:0000313" key="2">
    <source>
        <dbReference type="EMBL" id="RRT81495.1"/>
    </source>
</evidence>
<dbReference type="Proteomes" id="UP000287651">
    <property type="component" value="Unassembled WGS sequence"/>
</dbReference>
<name>A0A427AZ95_ENSVE</name>
<sequence>MPTALALAEVVWEEDGGKGGVAMSSLVEAQGKDSGSRSCNCGKGLEMVAMSRGRRGVGVGDSRKTYDGESRVGRNVISVGGAGELQRQLATSDEEEGRNSGGR</sequence>
<organism evidence="2 3">
    <name type="scientific">Ensete ventricosum</name>
    <name type="common">Abyssinian banana</name>
    <name type="synonym">Musa ensete</name>
    <dbReference type="NCBI Taxonomy" id="4639"/>
    <lineage>
        <taxon>Eukaryota</taxon>
        <taxon>Viridiplantae</taxon>
        <taxon>Streptophyta</taxon>
        <taxon>Embryophyta</taxon>
        <taxon>Tracheophyta</taxon>
        <taxon>Spermatophyta</taxon>
        <taxon>Magnoliopsida</taxon>
        <taxon>Liliopsida</taxon>
        <taxon>Zingiberales</taxon>
        <taxon>Musaceae</taxon>
        <taxon>Ensete</taxon>
    </lineage>
</organism>